<accession>A0ABD5XCX0</accession>
<name>A0ABD5XCX0_9EURY</name>
<evidence type="ECO:0000313" key="2">
    <source>
        <dbReference type="EMBL" id="MFC7127707.1"/>
    </source>
</evidence>
<feature type="compositionally biased region" description="Polar residues" evidence="1">
    <location>
        <begin position="1"/>
        <end position="12"/>
    </location>
</feature>
<evidence type="ECO:0000256" key="1">
    <source>
        <dbReference type="SAM" id="MobiDB-lite"/>
    </source>
</evidence>
<feature type="region of interest" description="Disordered" evidence="1">
    <location>
        <begin position="1"/>
        <end position="20"/>
    </location>
</feature>
<protein>
    <submittedName>
        <fullName evidence="2">Uncharacterized protein</fullName>
    </submittedName>
</protein>
<evidence type="ECO:0000313" key="3">
    <source>
        <dbReference type="Proteomes" id="UP001596414"/>
    </source>
</evidence>
<reference evidence="2 3" key="1">
    <citation type="journal article" date="2014" name="Int. J. Syst. Evol. Microbiol.">
        <title>Complete genome sequence of Corynebacterium casei LMG S-19264T (=DSM 44701T), isolated from a smear-ripened cheese.</title>
        <authorList>
            <consortium name="US DOE Joint Genome Institute (JGI-PGF)"/>
            <person name="Walter F."/>
            <person name="Albersmeier A."/>
            <person name="Kalinowski J."/>
            <person name="Ruckert C."/>
        </authorList>
    </citation>
    <scope>NUCLEOTIDE SEQUENCE [LARGE SCALE GENOMIC DNA]</scope>
    <source>
        <strain evidence="2 3">CGMCC 4.7215</strain>
    </source>
</reference>
<dbReference type="EMBL" id="JBHSZQ010000052">
    <property type="protein sequence ID" value="MFC7127707.1"/>
    <property type="molecule type" value="Genomic_DNA"/>
</dbReference>
<dbReference type="RefSeq" id="WP_267636835.1">
    <property type="nucleotide sequence ID" value="NZ_JAODIY010000006.1"/>
</dbReference>
<organism evidence="2 3">
    <name type="scientific">Halovenus rubra</name>
    <dbReference type="NCBI Taxonomy" id="869890"/>
    <lineage>
        <taxon>Archaea</taxon>
        <taxon>Methanobacteriati</taxon>
        <taxon>Methanobacteriota</taxon>
        <taxon>Stenosarchaea group</taxon>
        <taxon>Halobacteria</taxon>
        <taxon>Halobacteriales</taxon>
        <taxon>Haloarculaceae</taxon>
        <taxon>Halovenus</taxon>
    </lineage>
</organism>
<sequence>MTQPNQTYTGDVTLNGDETPPVEVTGPENVYLRHDSIRGDLQITNAEYVYTATPAGETVEITDTNTTITGDIEDGYADPQGVSGDVVVSNAEDVFIEHGAVEGDVQIIGDEQRFTTQSPTQTPSLGRHDTVIQGWKRSQTVPDPDVGVSVVGAQNTVTIPDVENNFELYITGVDNTVRVEGHRITASIHFIGADNTVETSPYVNTTVKTDTGIDNSVNTDTIPVEDLIETSKKEAYSNAFIGRKKIMYQQPAPEQPHCPSCGADADAIIERCREDAWFLFRYPIYHFEADGDVYECDECTTTALNDVLLTEQERKQAFQ</sequence>
<gene>
    <name evidence="2" type="ORF">ACFQJ7_17060</name>
</gene>
<proteinExistence type="predicted"/>
<dbReference type="Proteomes" id="UP001596414">
    <property type="component" value="Unassembled WGS sequence"/>
</dbReference>
<dbReference type="AlphaFoldDB" id="A0ABD5XCX0"/>
<comment type="caution">
    <text evidence="2">The sequence shown here is derived from an EMBL/GenBank/DDBJ whole genome shotgun (WGS) entry which is preliminary data.</text>
</comment>